<evidence type="ECO:0000313" key="3">
    <source>
        <dbReference type="EMBL" id="WWF06821.1"/>
    </source>
</evidence>
<sequence length="242" mass="25614">MTRLEPVPDGHLGEGRLVDIALGEPVSAPEQQHVDECAECRSDLDALRRTVAVTRDSAGTALAPPPSHVWSGIRAEAFDEERDVPAVGRARRGGARRPAPAWLAAACVAGVLLGVGGTVVADRLGQPEQRTIAAAELDTLDTGERRGSATVEQRDGRVSLQVSASDVSVPDGYAEVWLINRDGERMVSVGVLDAAEGVESFPITQSLLDEGYVIVDISHEAFDDRPEHSGDSLVRGPLAEDA</sequence>
<proteinExistence type="predicted"/>
<feature type="transmembrane region" description="Helical" evidence="1">
    <location>
        <begin position="99"/>
        <end position="121"/>
    </location>
</feature>
<dbReference type="InterPro" id="IPR018764">
    <property type="entry name" value="RskA_C"/>
</dbReference>
<evidence type="ECO:0000313" key="4">
    <source>
        <dbReference type="Proteomes" id="UP001381003"/>
    </source>
</evidence>
<keyword evidence="4" id="KW-1185">Reference proteome</keyword>
<feature type="domain" description="Anti-sigma K factor RskA C-terminal" evidence="2">
    <location>
        <begin position="104"/>
        <end position="230"/>
    </location>
</feature>
<dbReference type="Pfam" id="PF10099">
    <property type="entry name" value="RskA_C"/>
    <property type="match status" value="1"/>
</dbReference>
<dbReference type="EMBL" id="CP104874">
    <property type="protein sequence ID" value="WWF06821.1"/>
    <property type="molecule type" value="Genomic_DNA"/>
</dbReference>
<keyword evidence="1" id="KW-0472">Membrane</keyword>
<dbReference type="RefSeq" id="WP_338539240.1">
    <property type="nucleotide sequence ID" value="NZ_CP104874.1"/>
</dbReference>
<protein>
    <submittedName>
        <fullName evidence="3">Anti-sigma factor</fullName>
    </submittedName>
</protein>
<accession>A0ABZ2FHX7</accession>
<dbReference type="Proteomes" id="UP001381003">
    <property type="component" value="Chromosome"/>
</dbReference>
<reference evidence="3 4" key="1">
    <citation type="submission" date="2022-09" db="EMBL/GenBank/DDBJ databases">
        <title>Complete genome sequence of Janibacter terrae strain COS04-44, PCL-degrading bacteria isolated from oil spilled coast.</title>
        <authorList>
            <person name="Park H."/>
            <person name="Kim J.Y."/>
            <person name="An S.H."/>
            <person name="Lee C.M."/>
            <person name="Weon H.-Y."/>
        </authorList>
    </citation>
    <scope>NUCLEOTIDE SEQUENCE [LARGE SCALE GENOMIC DNA]</scope>
    <source>
        <strain evidence="3 4">COS04-44</strain>
    </source>
</reference>
<evidence type="ECO:0000259" key="2">
    <source>
        <dbReference type="Pfam" id="PF10099"/>
    </source>
</evidence>
<gene>
    <name evidence="3" type="ORF">N5P18_08120</name>
</gene>
<keyword evidence="1" id="KW-0812">Transmembrane</keyword>
<organism evidence="3 4">
    <name type="scientific">Janibacter terrae</name>
    <dbReference type="NCBI Taxonomy" id="103817"/>
    <lineage>
        <taxon>Bacteria</taxon>
        <taxon>Bacillati</taxon>
        <taxon>Actinomycetota</taxon>
        <taxon>Actinomycetes</taxon>
        <taxon>Micrococcales</taxon>
        <taxon>Intrasporangiaceae</taxon>
        <taxon>Janibacter</taxon>
    </lineage>
</organism>
<keyword evidence="1" id="KW-1133">Transmembrane helix</keyword>
<evidence type="ECO:0000256" key="1">
    <source>
        <dbReference type="SAM" id="Phobius"/>
    </source>
</evidence>
<name>A0ABZ2FHX7_9MICO</name>